<feature type="domain" description="CBS" evidence="5">
    <location>
        <begin position="237"/>
        <end position="296"/>
    </location>
</feature>
<evidence type="ECO:0000256" key="1">
    <source>
        <dbReference type="ARBA" id="ARBA00023122"/>
    </source>
</evidence>
<proteinExistence type="predicted"/>
<sequence>MKNTIAVRIADFLKSYPPFQLLSPAELDRISREITVQYNIKGEILFSEGDPCLDYFFFLQQGAVEIFQTNDSASITLDRCDEGDLFGLRPLFAGDRYQISARTLEECILYLIPIEVFSPMIGSNTKIREYLLQSLASNTHSHFVTTSGKSADPADHPSSSLPPDLHELKTVNYSKRLISCEKSTTVKSLAELMNTEKVGSVVIVEDELPIGIVTDKDIRVKIASGSWDIHTAVKDIMNSPVICYPPAITVAQAHLAMMKHGISHLCITQDGTPNTRAIGMVSEHDLIVSQGNNPYFLIKAITRATKTKQLKKIRRKVMHLLEQYMESNLPMTHVSRILFELNDATIKKCIELSLAKMPAAPPCEFAWMSLGSQGRKEQLLHTDQDNAIVFEDQPLETYKDTHEYFVTLAKAVNKRLLKLGFDYCPADMMAGNPKWCMSETQWKEQFTSWVQQPNEDNILLCQVFFDYDISYGTLSLVNSLGEHIFKTIKNYPLFISNLAKSAIQNPSPLGFFRQFLLESNGEHKDQFDLKKRALIPITDAARLLILNHEVKNINNTFERYDKLAELEPNNRDLFLSASYATKVLLKFRTRQGLMNNDNGRYIDLKSLSKEEKIKLKRCFNTISDIQDIIKLRYKLVNFL</sequence>
<dbReference type="InterPro" id="IPR000644">
    <property type="entry name" value="CBS_dom"/>
</dbReference>
<accession>A0A4S3LWU4</accession>
<dbReference type="InterPro" id="IPR018821">
    <property type="entry name" value="DUF294_put_nucleoTrafse_sb-bd"/>
</dbReference>
<dbReference type="SUPFAM" id="SSF54631">
    <property type="entry name" value="CBS-domain pair"/>
    <property type="match status" value="1"/>
</dbReference>
<keyword evidence="7" id="KW-1185">Reference proteome</keyword>
<dbReference type="InterPro" id="IPR014710">
    <property type="entry name" value="RmlC-like_jellyroll"/>
</dbReference>
<evidence type="ECO:0000259" key="5">
    <source>
        <dbReference type="PROSITE" id="PS51371"/>
    </source>
</evidence>
<evidence type="ECO:0000259" key="4">
    <source>
        <dbReference type="PROSITE" id="PS50042"/>
    </source>
</evidence>
<evidence type="ECO:0000256" key="3">
    <source>
        <dbReference type="SAM" id="MobiDB-lite"/>
    </source>
</evidence>
<dbReference type="AlphaFoldDB" id="A0A4S3LWU4"/>
<dbReference type="Proteomes" id="UP000305939">
    <property type="component" value="Unassembled WGS sequence"/>
</dbReference>
<dbReference type="PROSITE" id="PS50042">
    <property type="entry name" value="CNMP_BINDING_3"/>
    <property type="match status" value="1"/>
</dbReference>
<dbReference type="RefSeq" id="WP_136337204.1">
    <property type="nucleotide sequence ID" value="NZ_QXMP01000025.1"/>
</dbReference>
<dbReference type="OrthoDB" id="9810963at2"/>
<gene>
    <name evidence="6" type="ORF">E7Z59_15125</name>
</gene>
<dbReference type="Pfam" id="PF03445">
    <property type="entry name" value="DUF294"/>
    <property type="match status" value="1"/>
</dbReference>
<dbReference type="EMBL" id="SSMC01000005">
    <property type="protein sequence ID" value="THD65510.1"/>
    <property type="molecule type" value="Genomic_DNA"/>
</dbReference>
<dbReference type="InterPro" id="IPR005105">
    <property type="entry name" value="GlnD_Uridyltrans_N"/>
</dbReference>
<dbReference type="CDD" id="cd05401">
    <property type="entry name" value="NT_GlnE_GlnD_like"/>
    <property type="match status" value="1"/>
</dbReference>
<dbReference type="SUPFAM" id="SSF51206">
    <property type="entry name" value="cAMP-binding domain-like"/>
    <property type="match status" value="1"/>
</dbReference>
<feature type="domain" description="CBS" evidence="5">
    <location>
        <begin position="173"/>
        <end position="229"/>
    </location>
</feature>
<evidence type="ECO:0000313" key="7">
    <source>
        <dbReference type="Proteomes" id="UP000305939"/>
    </source>
</evidence>
<dbReference type="PANTHER" id="PTHR43080">
    <property type="entry name" value="CBS DOMAIN-CONTAINING PROTEIN CBSX3, MITOCHONDRIAL"/>
    <property type="match status" value="1"/>
</dbReference>
<dbReference type="InterPro" id="IPR051257">
    <property type="entry name" value="Diverse_CBS-Domain"/>
</dbReference>
<reference evidence="6 7" key="1">
    <citation type="submission" date="2019-04" db="EMBL/GenBank/DDBJ databases">
        <title>Draft genome sequence of Robertkochia marina CC-AMO-30D.</title>
        <authorList>
            <person name="Hameed A."/>
            <person name="Lin S.-Y."/>
            <person name="Shahina M."/>
            <person name="Lai W.-A."/>
            <person name="Young C.-C."/>
        </authorList>
    </citation>
    <scope>NUCLEOTIDE SEQUENCE [LARGE SCALE GENOMIC DNA]</scope>
    <source>
        <strain evidence="6 7">CC-AMO-30D</strain>
    </source>
</reference>
<feature type="domain" description="Cyclic nucleotide-binding" evidence="4">
    <location>
        <begin position="18"/>
        <end position="138"/>
    </location>
</feature>
<dbReference type="Pfam" id="PF00027">
    <property type="entry name" value="cNMP_binding"/>
    <property type="match status" value="1"/>
</dbReference>
<dbReference type="InterPro" id="IPR000595">
    <property type="entry name" value="cNMP-bd_dom"/>
</dbReference>
<comment type="caution">
    <text evidence="6">The sequence shown here is derived from an EMBL/GenBank/DDBJ whole genome shotgun (WGS) entry which is preliminary data.</text>
</comment>
<evidence type="ECO:0000256" key="2">
    <source>
        <dbReference type="PROSITE-ProRule" id="PRU00703"/>
    </source>
</evidence>
<dbReference type="InterPro" id="IPR018490">
    <property type="entry name" value="cNMP-bd_dom_sf"/>
</dbReference>
<dbReference type="Gene3D" id="2.60.120.10">
    <property type="entry name" value="Jelly Rolls"/>
    <property type="match status" value="1"/>
</dbReference>
<dbReference type="CDD" id="cd00038">
    <property type="entry name" value="CAP_ED"/>
    <property type="match status" value="1"/>
</dbReference>
<dbReference type="Pfam" id="PF10335">
    <property type="entry name" value="DUF294_C"/>
    <property type="match status" value="1"/>
</dbReference>
<evidence type="ECO:0000313" key="6">
    <source>
        <dbReference type="EMBL" id="THD65510.1"/>
    </source>
</evidence>
<feature type="region of interest" description="Disordered" evidence="3">
    <location>
        <begin position="144"/>
        <end position="165"/>
    </location>
</feature>
<name>A0A4S3LWU4_9FLAO</name>
<dbReference type="InterPro" id="IPR046342">
    <property type="entry name" value="CBS_dom_sf"/>
</dbReference>
<organism evidence="6 7">
    <name type="scientific">Robertkochia marina</name>
    <dbReference type="NCBI Taxonomy" id="1227945"/>
    <lineage>
        <taxon>Bacteria</taxon>
        <taxon>Pseudomonadati</taxon>
        <taxon>Bacteroidota</taxon>
        <taxon>Flavobacteriia</taxon>
        <taxon>Flavobacteriales</taxon>
        <taxon>Flavobacteriaceae</taxon>
        <taxon>Robertkochia</taxon>
    </lineage>
</organism>
<dbReference type="PANTHER" id="PTHR43080:SF2">
    <property type="entry name" value="CBS DOMAIN-CONTAINING PROTEIN"/>
    <property type="match status" value="1"/>
</dbReference>
<dbReference type="PROSITE" id="PS51371">
    <property type="entry name" value="CBS"/>
    <property type="match status" value="2"/>
</dbReference>
<dbReference type="Pfam" id="PF00571">
    <property type="entry name" value="CBS"/>
    <property type="match status" value="2"/>
</dbReference>
<keyword evidence="1 2" id="KW-0129">CBS domain</keyword>
<dbReference type="SMART" id="SM00116">
    <property type="entry name" value="CBS"/>
    <property type="match status" value="2"/>
</dbReference>
<dbReference type="SMART" id="SM00100">
    <property type="entry name" value="cNMP"/>
    <property type="match status" value="1"/>
</dbReference>
<dbReference type="GO" id="GO:0008773">
    <property type="term" value="F:[protein-PII] uridylyltransferase activity"/>
    <property type="evidence" value="ECO:0007669"/>
    <property type="project" value="InterPro"/>
</dbReference>
<dbReference type="Gene3D" id="3.10.580.10">
    <property type="entry name" value="CBS-domain"/>
    <property type="match status" value="1"/>
</dbReference>
<protein>
    <submittedName>
        <fullName evidence="6">CBS domain-containing protein</fullName>
    </submittedName>
</protein>